<sequence length="47" mass="5401">MAKHLISKLEGLGAKHGMLNYQAIGEWLTELDLQSRKLVSTYIKHFM</sequence>
<accession>L8JLR9</accession>
<comment type="caution">
    <text evidence="1">The sequence shown here is derived from an EMBL/GenBank/DDBJ whole genome shotgun (WGS) entry which is preliminary data.</text>
</comment>
<dbReference type="Proteomes" id="UP000011135">
    <property type="component" value="Unassembled WGS sequence"/>
</dbReference>
<organism evidence="1 2">
    <name type="scientific">Fulvivirga imtechensis AK7</name>
    <dbReference type="NCBI Taxonomy" id="1237149"/>
    <lineage>
        <taxon>Bacteria</taxon>
        <taxon>Pseudomonadati</taxon>
        <taxon>Bacteroidota</taxon>
        <taxon>Cytophagia</taxon>
        <taxon>Cytophagales</taxon>
        <taxon>Fulvivirgaceae</taxon>
        <taxon>Fulvivirga</taxon>
    </lineage>
</organism>
<evidence type="ECO:0000313" key="2">
    <source>
        <dbReference type="Proteomes" id="UP000011135"/>
    </source>
</evidence>
<evidence type="ECO:0000313" key="1">
    <source>
        <dbReference type="EMBL" id="ELR69183.1"/>
    </source>
</evidence>
<dbReference type="STRING" id="1237149.C900_05379"/>
<keyword evidence="2" id="KW-1185">Reference proteome</keyword>
<name>L8JLR9_9BACT</name>
<proteinExistence type="predicted"/>
<gene>
    <name evidence="1" type="ORF">C900_05379</name>
</gene>
<dbReference type="AlphaFoldDB" id="L8JLR9"/>
<protein>
    <submittedName>
        <fullName evidence="1">Uncharacterized protein</fullName>
    </submittedName>
</protein>
<reference evidence="1 2" key="1">
    <citation type="submission" date="2012-12" db="EMBL/GenBank/DDBJ databases">
        <title>Genome assembly of Fulvivirga imtechensis AK7.</title>
        <authorList>
            <person name="Nupur N."/>
            <person name="Khatri I."/>
            <person name="Kumar R."/>
            <person name="Subramanian S."/>
            <person name="Pinnaka A."/>
        </authorList>
    </citation>
    <scope>NUCLEOTIDE SEQUENCE [LARGE SCALE GENOMIC DNA]</scope>
    <source>
        <strain evidence="1 2">AK7</strain>
    </source>
</reference>
<dbReference type="EMBL" id="AMZN01000082">
    <property type="protein sequence ID" value="ELR69183.1"/>
    <property type="molecule type" value="Genomic_DNA"/>
</dbReference>